<evidence type="ECO:0000256" key="1">
    <source>
        <dbReference type="ARBA" id="ARBA00022630"/>
    </source>
</evidence>
<keyword evidence="1" id="KW-0285">Flavoprotein</keyword>
<dbReference type="GO" id="GO:0016491">
    <property type="term" value="F:oxidoreductase activity"/>
    <property type="evidence" value="ECO:0007669"/>
    <property type="project" value="UniProtKB-KW"/>
</dbReference>
<proteinExistence type="predicted"/>
<evidence type="ECO:0000256" key="3">
    <source>
        <dbReference type="SAM" id="MobiDB-lite"/>
    </source>
</evidence>
<dbReference type="Pfam" id="PF00890">
    <property type="entry name" value="FAD_binding_2"/>
    <property type="match status" value="1"/>
</dbReference>
<evidence type="ECO:0000259" key="4">
    <source>
        <dbReference type="Pfam" id="PF00890"/>
    </source>
</evidence>
<keyword evidence="2" id="KW-0560">Oxidoreductase</keyword>
<dbReference type="InterPro" id="IPR003953">
    <property type="entry name" value="FAD-dep_OxRdtase_2_FAD-bd"/>
</dbReference>
<dbReference type="AlphaFoldDB" id="A0A0M2ZHM4"/>
<evidence type="ECO:0000313" key="6">
    <source>
        <dbReference type="Proteomes" id="UP000192772"/>
    </source>
</evidence>
<sequence length="310" mass="32320">MIWDEEVDLVCTGSGTAGLASAIAVADVGGDVFVAASAVGFTADDRAVGSAGQRISSWLGVGVSDAETNEYLAAVSSDLGPLPSSVRDLDLPVRVVSEPPSARSGRTVAPFVGARLGDWAARCLASPYGYLHSRVSDWHSSTVQAGDGDMIAVAEIGSMTPTPGDVDASVQAWLQAQARDRGITVHAESVLHRIVFEEGAVVGAVFTTPQGQLAVRARHGVTIAADAAQLGSTAADRLPLGDTPLRVCLVSKHASRFGRVELLTSEPVGPPLPPTCRAANHRLPHSLHTTHDRSPQWRCGKVHGHPPFGQ</sequence>
<dbReference type="OrthoDB" id="4640500at2"/>
<protein>
    <recommendedName>
        <fullName evidence="4">FAD-dependent oxidoreductase 2 FAD-binding domain-containing protein</fullName>
    </recommendedName>
</protein>
<feature type="region of interest" description="Disordered" evidence="3">
    <location>
        <begin position="286"/>
        <end position="310"/>
    </location>
</feature>
<gene>
    <name evidence="5" type="ORF">BST23_23035</name>
</gene>
<dbReference type="RefSeq" id="WP_046751612.1">
    <property type="nucleotide sequence ID" value="NZ_LBNO01000021.1"/>
</dbReference>
<organism evidence="5 6">
    <name type="scientific">Mycolicibacterium elephantis</name>
    <dbReference type="NCBI Taxonomy" id="81858"/>
    <lineage>
        <taxon>Bacteria</taxon>
        <taxon>Bacillati</taxon>
        <taxon>Actinomycetota</taxon>
        <taxon>Actinomycetes</taxon>
        <taxon>Mycobacteriales</taxon>
        <taxon>Mycobacteriaceae</taxon>
        <taxon>Mycolicibacterium</taxon>
    </lineage>
</organism>
<accession>A0A1A0QB73</accession>
<name>A0A0M2ZHM4_9MYCO</name>
<reference evidence="5 6" key="1">
    <citation type="submission" date="2017-02" db="EMBL/GenBank/DDBJ databases">
        <title>The new phylogeny of genus Mycobacterium.</title>
        <authorList>
            <person name="Tortoli E."/>
            <person name="Trovato A."/>
            <person name="Cirillo D.M."/>
        </authorList>
    </citation>
    <scope>NUCLEOTIDE SEQUENCE [LARGE SCALE GENOMIC DNA]</scope>
    <source>
        <strain evidence="5 6">FI-09383</strain>
    </source>
</reference>
<dbReference type="Gene3D" id="3.50.50.60">
    <property type="entry name" value="FAD/NAD(P)-binding domain"/>
    <property type="match status" value="1"/>
</dbReference>
<dbReference type="Proteomes" id="UP000192772">
    <property type="component" value="Unassembled WGS sequence"/>
</dbReference>
<feature type="domain" description="FAD-dependent oxidoreductase 2 FAD-binding" evidence="4">
    <location>
        <begin position="168"/>
        <end position="229"/>
    </location>
</feature>
<dbReference type="SUPFAM" id="SSF51905">
    <property type="entry name" value="FAD/NAD(P)-binding domain"/>
    <property type="match status" value="1"/>
</dbReference>
<evidence type="ECO:0000256" key="2">
    <source>
        <dbReference type="ARBA" id="ARBA00023002"/>
    </source>
</evidence>
<dbReference type="EMBL" id="MVHP01000037">
    <property type="protein sequence ID" value="ORA60447.1"/>
    <property type="molecule type" value="Genomic_DNA"/>
</dbReference>
<accession>A0A0M2ZHM4</accession>
<comment type="caution">
    <text evidence="5">The sequence shown here is derived from an EMBL/GenBank/DDBJ whole genome shotgun (WGS) entry which is preliminary data.</text>
</comment>
<evidence type="ECO:0000313" key="5">
    <source>
        <dbReference type="EMBL" id="ORA60447.1"/>
    </source>
</evidence>
<dbReference type="InterPro" id="IPR036188">
    <property type="entry name" value="FAD/NAD-bd_sf"/>
</dbReference>